<gene>
    <name evidence="8" type="primary">rpsC</name>
    <name evidence="11" type="ORF">ARMA_0328</name>
    <name evidence="12" type="ORF">SE16_00145</name>
</gene>
<evidence type="ECO:0000256" key="4">
    <source>
        <dbReference type="ARBA" id="ARBA00022980"/>
    </source>
</evidence>
<keyword evidence="2 8" id="KW-0699">rRNA-binding</keyword>
<dbReference type="Gene3D" id="3.30.1140.32">
    <property type="entry name" value="Ribosomal protein S3, C-terminal domain"/>
    <property type="match status" value="1"/>
</dbReference>
<dbReference type="Proteomes" id="UP000050502">
    <property type="component" value="Unassembled WGS sequence"/>
</dbReference>
<dbReference type="SUPFAM" id="SSF54814">
    <property type="entry name" value="Prokaryotic type KH domain (KH-domain type II)"/>
    <property type="match status" value="1"/>
</dbReference>
<name>A0A0M8K591_9CHLR</name>
<dbReference type="InterPro" id="IPR015946">
    <property type="entry name" value="KH_dom-like_a/b"/>
</dbReference>
<evidence type="ECO:0000256" key="1">
    <source>
        <dbReference type="ARBA" id="ARBA00010761"/>
    </source>
</evidence>
<dbReference type="InterPro" id="IPR009019">
    <property type="entry name" value="KH_sf_prok-type"/>
</dbReference>
<proteinExistence type="inferred from homology"/>
<keyword evidence="4 8" id="KW-0689">Ribosomal protein</keyword>
<reference evidence="11 13" key="1">
    <citation type="journal article" date="2015" name="Genome Announc.">
        <title>Draft Genome Sequence of a Heterotrophic Facultative Anaerobic Thermophilic Bacterium, Ardenticatena maritima Strain 110ST.</title>
        <authorList>
            <person name="Kawaichi S."/>
            <person name="Yoshida T."/>
            <person name="Sako Y."/>
            <person name="Nakamura R."/>
        </authorList>
    </citation>
    <scope>NUCLEOTIDE SEQUENCE [LARGE SCALE GENOMIC DNA]</scope>
    <source>
        <strain evidence="11 13">110S</strain>
    </source>
</reference>
<dbReference type="NCBIfam" id="TIGR01009">
    <property type="entry name" value="rpsC_bact"/>
    <property type="match status" value="1"/>
</dbReference>
<dbReference type="AlphaFoldDB" id="A0A0M8K591"/>
<dbReference type="EMBL" id="LGKN01000002">
    <property type="protein sequence ID" value="KPL90032.1"/>
    <property type="molecule type" value="Genomic_DNA"/>
</dbReference>
<comment type="subunit">
    <text evidence="8">Part of the 30S ribosomal subunit. Forms a tight complex with proteins S10 and S14.</text>
</comment>
<keyword evidence="3 8" id="KW-0694">RNA-binding</keyword>
<dbReference type="InterPro" id="IPR005704">
    <property type="entry name" value="Ribosomal_uS3_bac-typ"/>
</dbReference>
<dbReference type="GO" id="GO:0003729">
    <property type="term" value="F:mRNA binding"/>
    <property type="evidence" value="ECO:0007669"/>
    <property type="project" value="UniProtKB-UniRule"/>
</dbReference>
<evidence type="ECO:0000313" key="11">
    <source>
        <dbReference type="EMBL" id="GAP61905.1"/>
    </source>
</evidence>
<dbReference type="CDD" id="cd02412">
    <property type="entry name" value="KH-II_30S_S3"/>
    <property type="match status" value="1"/>
</dbReference>
<dbReference type="FunCoup" id="A0A0M8K591">
    <property type="interactions" value="511"/>
</dbReference>
<reference evidence="13" key="3">
    <citation type="submission" date="2015-08" db="EMBL/GenBank/DDBJ databases">
        <title>Draft Genome Sequence of a Heterotrophic Facultative Anaerobic Bacterium Ardenticatena maritima Strain 110S.</title>
        <authorList>
            <person name="Kawaichi S."/>
            <person name="Yoshida T."/>
            <person name="Sako Y."/>
            <person name="Nakamura R."/>
        </authorList>
    </citation>
    <scope>NUCLEOTIDE SEQUENCE [LARGE SCALE GENOMIC DNA]</scope>
    <source>
        <strain evidence="13">110S</strain>
    </source>
</reference>
<dbReference type="GO" id="GO:0022627">
    <property type="term" value="C:cytosolic small ribosomal subunit"/>
    <property type="evidence" value="ECO:0007669"/>
    <property type="project" value="TreeGrafter"/>
</dbReference>
<dbReference type="PROSITE" id="PS50084">
    <property type="entry name" value="KH_TYPE_1"/>
    <property type="match status" value="1"/>
</dbReference>
<dbReference type="InParanoid" id="A0A0M8K591"/>
<dbReference type="Pfam" id="PF00189">
    <property type="entry name" value="Ribosomal_S3_C"/>
    <property type="match status" value="1"/>
</dbReference>
<dbReference type="PATRIC" id="fig|872965.6.peg.965"/>
<keyword evidence="5 8" id="KW-0687">Ribonucleoprotein</keyword>
<dbReference type="EMBL" id="BBZA01000017">
    <property type="protein sequence ID" value="GAP61905.1"/>
    <property type="molecule type" value="Genomic_DNA"/>
</dbReference>
<reference evidence="12 14" key="2">
    <citation type="submission" date="2015-07" db="EMBL/GenBank/DDBJ databases">
        <title>Whole genome sequence of Ardenticatena maritima DSM 23922.</title>
        <authorList>
            <person name="Hemp J."/>
            <person name="Ward L.M."/>
            <person name="Pace L.A."/>
            <person name="Fischer W.W."/>
        </authorList>
    </citation>
    <scope>NUCLEOTIDE SEQUENCE [LARGE SCALE GENOMIC DNA]</scope>
    <source>
        <strain evidence="12 14">110S</strain>
    </source>
</reference>
<comment type="similarity">
    <text evidence="1 8 9">Belongs to the universal ribosomal protein uS3 family.</text>
</comment>
<dbReference type="InterPro" id="IPR001351">
    <property type="entry name" value="Ribosomal_uS3_C"/>
</dbReference>
<dbReference type="Gene3D" id="3.30.300.20">
    <property type="match status" value="1"/>
</dbReference>
<dbReference type="Proteomes" id="UP000037784">
    <property type="component" value="Unassembled WGS sequence"/>
</dbReference>
<comment type="function">
    <text evidence="6 8">Binds the lower part of the 30S subunit head. Binds mRNA in the 70S ribosome, positioning it for translation.</text>
</comment>
<keyword evidence="13" id="KW-1185">Reference proteome</keyword>
<dbReference type="Pfam" id="PF07650">
    <property type="entry name" value="KH_2"/>
    <property type="match status" value="1"/>
</dbReference>
<evidence type="ECO:0000256" key="7">
    <source>
        <dbReference type="ARBA" id="ARBA00035257"/>
    </source>
</evidence>
<dbReference type="PROSITE" id="PS00548">
    <property type="entry name" value="RIBOSOMAL_S3"/>
    <property type="match status" value="1"/>
</dbReference>
<dbReference type="InterPro" id="IPR057258">
    <property type="entry name" value="Ribosomal_uS3"/>
</dbReference>
<dbReference type="PANTHER" id="PTHR11760">
    <property type="entry name" value="30S/40S RIBOSOMAL PROTEIN S3"/>
    <property type="match status" value="1"/>
</dbReference>
<evidence type="ECO:0000256" key="6">
    <source>
        <dbReference type="ARBA" id="ARBA00024998"/>
    </source>
</evidence>
<evidence type="ECO:0000256" key="5">
    <source>
        <dbReference type="ARBA" id="ARBA00023274"/>
    </source>
</evidence>
<dbReference type="InterPro" id="IPR004044">
    <property type="entry name" value="KH_dom_type_2"/>
</dbReference>
<sequence length="213" mass="24506">MGRKVHPYGFRLGITKDWKAHWYAEGDRYAEQVQEDRRIREHIRKQLGRVGISDIRIKRFPNQIEVTLWTARPGVVIGRKGENIKNLRESLEALTGKKIKVDVHEVENPDTDAYLIAENIAMQLERRISHRRAMKQAVQRAMRAGAKGIKIRVGGRLSGAEMARKEDVQEGRVPRHTLRADIDYANTEALTTFGRIGVKVWVYKGDVKPEDEM</sequence>
<dbReference type="HAMAP" id="MF_01309_B">
    <property type="entry name" value="Ribosomal_uS3_B"/>
    <property type="match status" value="1"/>
</dbReference>
<dbReference type="OrthoDB" id="9806396at2"/>
<comment type="caution">
    <text evidence="11">The sequence shown here is derived from an EMBL/GenBank/DDBJ whole genome shotgun (WGS) entry which is preliminary data.</text>
</comment>
<dbReference type="GO" id="GO:0019843">
    <property type="term" value="F:rRNA binding"/>
    <property type="evidence" value="ECO:0007669"/>
    <property type="project" value="UniProtKB-UniRule"/>
</dbReference>
<dbReference type="FunFam" id="3.30.300.20:FF:000001">
    <property type="entry name" value="30S ribosomal protein S3"/>
    <property type="match status" value="1"/>
</dbReference>
<evidence type="ECO:0000256" key="9">
    <source>
        <dbReference type="RuleBase" id="RU003624"/>
    </source>
</evidence>
<dbReference type="STRING" id="872965.SE16_00145"/>
<evidence type="ECO:0000313" key="13">
    <source>
        <dbReference type="Proteomes" id="UP000037784"/>
    </source>
</evidence>
<evidence type="ECO:0000256" key="8">
    <source>
        <dbReference type="HAMAP-Rule" id="MF_01309"/>
    </source>
</evidence>
<dbReference type="InterPro" id="IPR004087">
    <property type="entry name" value="KH_dom"/>
</dbReference>
<organism evidence="11 13">
    <name type="scientific">Ardenticatena maritima</name>
    <dbReference type="NCBI Taxonomy" id="872965"/>
    <lineage>
        <taxon>Bacteria</taxon>
        <taxon>Bacillati</taxon>
        <taxon>Chloroflexota</taxon>
        <taxon>Ardenticatenia</taxon>
        <taxon>Ardenticatenales</taxon>
        <taxon>Ardenticatenaceae</taxon>
        <taxon>Ardenticatena</taxon>
    </lineage>
</organism>
<evidence type="ECO:0000256" key="3">
    <source>
        <dbReference type="ARBA" id="ARBA00022884"/>
    </source>
</evidence>
<dbReference type="FunFam" id="3.30.1140.32:FF:000002">
    <property type="entry name" value="30S ribosomal protein S3"/>
    <property type="match status" value="1"/>
</dbReference>
<dbReference type="SMART" id="SM00322">
    <property type="entry name" value="KH"/>
    <property type="match status" value="1"/>
</dbReference>
<evidence type="ECO:0000313" key="14">
    <source>
        <dbReference type="Proteomes" id="UP000050502"/>
    </source>
</evidence>
<evidence type="ECO:0000256" key="2">
    <source>
        <dbReference type="ARBA" id="ARBA00022730"/>
    </source>
</evidence>
<evidence type="ECO:0000259" key="10">
    <source>
        <dbReference type="PROSITE" id="PS50823"/>
    </source>
</evidence>
<dbReference type="InterPro" id="IPR018280">
    <property type="entry name" value="Ribosomal_uS3_CS"/>
</dbReference>
<evidence type="ECO:0000313" key="12">
    <source>
        <dbReference type="EMBL" id="KPL90032.1"/>
    </source>
</evidence>
<dbReference type="PROSITE" id="PS50823">
    <property type="entry name" value="KH_TYPE_2"/>
    <property type="match status" value="1"/>
</dbReference>
<dbReference type="GO" id="GO:0006412">
    <property type="term" value="P:translation"/>
    <property type="evidence" value="ECO:0007669"/>
    <property type="project" value="UniProtKB-UniRule"/>
</dbReference>
<dbReference type="InterPro" id="IPR036419">
    <property type="entry name" value="Ribosomal_S3_C_sf"/>
</dbReference>
<protein>
    <recommendedName>
        <fullName evidence="7 8">Small ribosomal subunit protein uS3</fullName>
    </recommendedName>
</protein>
<dbReference type="RefSeq" id="WP_054491838.1">
    <property type="nucleotide sequence ID" value="NZ_BBZA01000017.1"/>
</dbReference>
<feature type="domain" description="KH type-2" evidence="10">
    <location>
        <begin position="39"/>
        <end position="107"/>
    </location>
</feature>
<dbReference type="GO" id="GO:0003735">
    <property type="term" value="F:structural constituent of ribosome"/>
    <property type="evidence" value="ECO:0007669"/>
    <property type="project" value="InterPro"/>
</dbReference>
<accession>A0A0M8K591</accession>
<dbReference type="PANTHER" id="PTHR11760:SF19">
    <property type="entry name" value="SMALL RIBOSOMAL SUBUNIT PROTEIN US3C"/>
    <property type="match status" value="1"/>
</dbReference>
<dbReference type="SUPFAM" id="SSF54821">
    <property type="entry name" value="Ribosomal protein S3 C-terminal domain"/>
    <property type="match status" value="1"/>
</dbReference>